<evidence type="ECO:0000259" key="3">
    <source>
        <dbReference type="PROSITE" id="PS50977"/>
    </source>
</evidence>
<dbReference type="PANTHER" id="PTHR43479">
    <property type="entry name" value="ACREF/ENVCD OPERON REPRESSOR-RELATED"/>
    <property type="match status" value="1"/>
</dbReference>
<sequence length="189" mass="22358">MRQSDLDMAEHIFATVEQLMAKEGLHNLSMHKIAKAANISAGTIYIYFANKEQLLRQFVHRVFMRFFHALEKDHDETLDFFQQYHQMWWNIWHFLQKNPDTLLNMQQYQSLPGFTQIIEEERQQGFWRLFCEKGQQAGVLAPLPSSLLFAMGLDSAIRLAMNQVYLNDRYSTEMLEAVISRTWLSITNY</sequence>
<gene>
    <name evidence="4" type="ORF">B0188_07340</name>
</gene>
<dbReference type="Gene3D" id="1.10.357.10">
    <property type="entry name" value="Tetracycline Repressor, domain 2"/>
    <property type="match status" value="1"/>
</dbReference>
<dbReference type="Proteomes" id="UP000190023">
    <property type="component" value="Unassembled WGS sequence"/>
</dbReference>
<reference evidence="4 5" key="1">
    <citation type="submission" date="2017-02" db="EMBL/GenBank/DDBJ databases">
        <title>Draft genome sequence of Haemophilus felis CCUG 31170 type strain.</title>
        <authorList>
            <person name="Engstrom-Jakobsson H."/>
            <person name="Salva-Serra F."/>
            <person name="Thorell K."/>
            <person name="Gonzales-Siles L."/>
            <person name="Karlsson R."/>
            <person name="Boulund F."/>
            <person name="Engstrand L."/>
            <person name="Kristiansson E."/>
            <person name="Moore E."/>
        </authorList>
    </citation>
    <scope>NUCLEOTIDE SEQUENCE [LARGE SCALE GENOMIC DNA]</scope>
    <source>
        <strain evidence="4 5">CCUG 31170</strain>
    </source>
</reference>
<protein>
    <submittedName>
        <fullName evidence="4">TetR family transcriptional regulator</fullName>
    </submittedName>
</protein>
<dbReference type="Pfam" id="PF22604">
    <property type="entry name" value="TetR_HI_0893_C"/>
    <property type="match status" value="1"/>
</dbReference>
<dbReference type="PROSITE" id="PS01081">
    <property type="entry name" value="HTH_TETR_1"/>
    <property type="match status" value="1"/>
</dbReference>
<dbReference type="EMBL" id="MUYB01000029">
    <property type="protein sequence ID" value="OOS02815.1"/>
    <property type="molecule type" value="Genomic_DNA"/>
</dbReference>
<dbReference type="InterPro" id="IPR050624">
    <property type="entry name" value="HTH-type_Tx_Regulator"/>
</dbReference>
<dbReference type="PANTHER" id="PTHR43479:SF11">
    <property type="entry name" value="ACREF_ENVCD OPERON REPRESSOR-RELATED"/>
    <property type="match status" value="1"/>
</dbReference>
<dbReference type="Pfam" id="PF00440">
    <property type="entry name" value="TetR_N"/>
    <property type="match status" value="1"/>
</dbReference>
<dbReference type="InterPro" id="IPR023772">
    <property type="entry name" value="DNA-bd_HTH_TetR-type_CS"/>
</dbReference>
<dbReference type="InterPro" id="IPR009057">
    <property type="entry name" value="Homeodomain-like_sf"/>
</dbReference>
<evidence type="ECO:0000313" key="4">
    <source>
        <dbReference type="EMBL" id="OOS02815.1"/>
    </source>
</evidence>
<dbReference type="SUPFAM" id="SSF46689">
    <property type="entry name" value="Homeodomain-like"/>
    <property type="match status" value="1"/>
</dbReference>
<evidence type="ECO:0000256" key="1">
    <source>
        <dbReference type="ARBA" id="ARBA00023125"/>
    </source>
</evidence>
<accession>A0A1T0AY37</accession>
<dbReference type="AlphaFoldDB" id="A0A1T0AY37"/>
<evidence type="ECO:0000256" key="2">
    <source>
        <dbReference type="PROSITE-ProRule" id="PRU00335"/>
    </source>
</evidence>
<dbReference type="InterPro" id="IPR054422">
    <property type="entry name" value="TetR-like_HI_0893_C"/>
</dbReference>
<evidence type="ECO:0000313" key="5">
    <source>
        <dbReference type="Proteomes" id="UP000190023"/>
    </source>
</evidence>
<name>A0A1T0AY37_9PAST</name>
<dbReference type="STRING" id="123822.B0188_07340"/>
<feature type="DNA-binding region" description="H-T-H motif" evidence="2">
    <location>
        <begin position="29"/>
        <end position="48"/>
    </location>
</feature>
<proteinExistence type="predicted"/>
<dbReference type="GO" id="GO:0003677">
    <property type="term" value="F:DNA binding"/>
    <property type="evidence" value="ECO:0007669"/>
    <property type="project" value="UniProtKB-UniRule"/>
</dbReference>
<feature type="domain" description="HTH tetR-type" evidence="3">
    <location>
        <begin position="6"/>
        <end position="66"/>
    </location>
</feature>
<comment type="caution">
    <text evidence="4">The sequence shown here is derived from an EMBL/GenBank/DDBJ whole genome shotgun (WGS) entry which is preliminary data.</text>
</comment>
<keyword evidence="1 2" id="KW-0238">DNA-binding</keyword>
<organism evidence="4 5">
    <name type="scientific">[Haemophilus] felis</name>
    <dbReference type="NCBI Taxonomy" id="123822"/>
    <lineage>
        <taxon>Bacteria</taxon>
        <taxon>Pseudomonadati</taxon>
        <taxon>Pseudomonadota</taxon>
        <taxon>Gammaproteobacteria</taxon>
        <taxon>Pasteurellales</taxon>
        <taxon>Pasteurellaceae</taxon>
    </lineage>
</organism>
<dbReference type="PROSITE" id="PS50977">
    <property type="entry name" value="HTH_TETR_2"/>
    <property type="match status" value="1"/>
</dbReference>
<keyword evidence="5" id="KW-1185">Reference proteome</keyword>
<dbReference type="InterPro" id="IPR001647">
    <property type="entry name" value="HTH_TetR"/>
</dbReference>
<dbReference type="PRINTS" id="PR00455">
    <property type="entry name" value="HTHTETR"/>
</dbReference>
<dbReference type="OrthoDB" id="63332at2"/>